<keyword evidence="11 12" id="KW-0472">Membrane</keyword>
<dbReference type="OrthoDB" id="9812915at2"/>
<evidence type="ECO:0000256" key="2">
    <source>
        <dbReference type="ARBA" id="ARBA00004429"/>
    </source>
</evidence>
<comment type="subcellular location">
    <subcellularLocation>
        <location evidence="2">Cell inner membrane</location>
        <topology evidence="2">Multi-pass membrane protein</topology>
    </subcellularLocation>
</comment>
<sequence>MNTEKTPGKEAARSPLHALFLRELRIGQRIGGGASLGVVFFLILVTLTPFAVGPDLALLGRIAPAMLWISALLATLLGLDRLFQADHEDGSLDLLLTSRASLELIVLTKCLAHWLLTGLPLVIAAPFFGLMLALPVNQLWSVTLSLLVGTPALTLIGAIGAALTVSLRRGGLLLPVLILPLCVPALIFGVAAAGAGANGSPFAPPFLILCALSLLALVGAPVAAAAALRQMSE</sequence>
<dbReference type="PRINTS" id="PR01414">
    <property type="entry name" value="CCMBBIOGNSIS"/>
</dbReference>
<protein>
    <recommendedName>
        <fullName evidence="4 12">Heme exporter protein B</fullName>
    </recommendedName>
</protein>
<feature type="transmembrane region" description="Helical" evidence="13">
    <location>
        <begin position="206"/>
        <end position="228"/>
    </location>
</feature>
<evidence type="ECO:0000256" key="13">
    <source>
        <dbReference type="SAM" id="Phobius"/>
    </source>
</evidence>
<dbReference type="Proteomes" id="UP000294360">
    <property type="component" value="Chromosome"/>
</dbReference>
<reference evidence="14 15" key="1">
    <citation type="submission" date="2019-03" db="EMBL/GenBank/DDBJ databases">
        <authorList>
            <person name="Kox A.R. M."/>
        </authorList>
    </citation>
    <scope>NUCLEOTIDE SEQUENCE [LARGE SCALE GENOMIC DNA]</scope>
    <source>
        <strain evidence="14">MTUNDRAET4 annotated genome</strain>
    </source>
</reference>
<dbReference type="AlphaFoldDB" id="A0A4U8YZM2"/>
<dbReference type="PIRSF" id="PIRSF002764">
    <property type="entry name" value="CcmB"/>
    <property type="match status" value="1"/>
</dbReference>
<evidence type="ECO:0000256" key="3">
    <source>
        <dbReference type="ARBA" id="ARBA00010544"/>
    </source>
</evidence>
<dbReference type="InterPro" id="IPR003544">
    <property type="entry name" value="Cyt_c_biogenesis_CcmB"/>
</dbReference>
<keyword evidence="10 13" id="KW-1133">Transmembrane helix</keyword>
<proteinExistence type="inferred from homology"/>
<comment type="function">
    <text evidence="1 12">Required for the export of heme to the periplasm for the biogenesis of c-type cytochromes.</text>
</comment>
<name>A0A4U8YZM2_METTU</name>
<feature type="transmembrane region" description="Helical" evidence="13">
    <location>
        <begin position="140"/>
        <end position="165"/>
    </location>
</feature>
<evidence type="ECO:0000256" key="6">
    <source>
        <dbReference type="ARBA" id="ARBA00022475"/>
    </source>
</evidence>
<evidence type="ECO:0000256" key="4">
    <source>
        <dbReference type="ARBA" id="ARBA00016452"/>
    </source>
</evidence>
<dbReference type="GO" id="GO:0015232">
    <property type="term" value="F:heme transmembrane transporter activity"/>
    <property type="evidence" value="ECO:0007669"/>
    <property type="project" value="InterPro"/>
</dbReference>
<evidence type="ECO:0000256" key="5">
    <source>
        <dbReference type="ARBA" id="ARBA00022448"/>
    </source>
</evidence>
<feature type="transmembrane region" description="Helical" evidence="13">
    <location>
        <begin position="111"/>
        <end position="134"/>
    </location>
</feature>
<evidence type="ECO:0000256" key="7">
    <source>
        <dbReference type="ARBA" id="ARBA00022519"/>
    </source>
</evidence>
<dbReference type="KEGG" id="mtun:MTUNDRAET4_1792"/>
<keyword evidence="8 13" id="KW-0812">Transmembrane</keyword>
<evidence type="ECO:0000313" key="15">
    <source>
        <dbReference type="Proteomes" id="UP000294360"/>
    </source>
</evidence>
<keyword evidence="6 12" id="KW-1003">Cell membrane</keyword>
<organism evidence="14 15">
    <name type="scientific">Methylocella tundrae</name>
    <dbReference type="NCBI Taxonomy" id="227605"/>
    <lineage>
        <taxon>Bacteria</taxon>
        <taxon>Pseudomonadati</taxon>
        <taxon>Pseudomonadota</taxon>
        <taxon>Alphaproteobacteria</taxon>
        <taxon>Hyphomicrobiales</taxon>
        <taxon>Beijerinckiaceae</taxon>
        <taxon>Methylocella</taxon>
    </lineage>
</organism>
<feature type="transmembrane region" description="Helical" evidence="13">
    <location>
        <begin position="172"/>
        <end position="194"/>
    </location>
</feature>
<dbReference type="RefSeq" id="WP_134488756.1">
    <property type="nucleotide sequence ID" value="NZ_CP139089.1"/>
</dbReference>
<dbReference type="PANTHER" id="PTHR30070">
    <property type="entry name" value="HEME EXPORTER PROTEIN B"/>
    <property type="match status" value="1"/>
</dbReference>
<evidence type="ECO:0000256" key="10">
    <source>
        <dbReference type="ARBA" id="ARBA00022989"/>
    </source>
</evidence>
<gene>
    <name evidence="14" type="primary">ccmB</name>
    <name evidence="14" type="ORF">MTUNDRAET4_1792</name>
</gene>
<evidence type="ECO:0000256" key="1">
    <source>
        <dbReference type="ARBA" id="ARBA00002442"/>
    </source>
</evidence>
<dbReference type="NCBIfam" id="TIGR01190">
    <property type="entry name" value="ccmB"/>
    <property type="match status" value="1"/>
</dbReference>
<evidence type="ECO:0000256" key="8">
    <source>
        <dbReference type="ARBA" id="ARBA00022692"/>
    </source>
</evidence>
<dbReference type="GO" id="GO:1903607">
    <property type="term" value="P:cytochrome c biosynthetic process"/>
    <property type="evidence" value="ECO:0007669"/>
    <property type="project" value="TreeGrafter"/>
</dbReference>
<dbReference type="InterPro" id="IPR026031">
    <property type="entry name" value="Cyt_c_CcmB_bac"/>
</dbReference>
<comment type="similarity">
    <text evidence="3 12">Belongs to the CcmB/CycW/HelB family.</text>
</comment>
<dbReference type="Pfam" id="PF03379">
    <property type="entry name" value="CcmB"/>
    <property type="match status" value="1"/>
</dbReference>
<evidence type="ECO:0000256" key="12">
    <source>
        <dbReference type="PIRNR" id="PIRNR002764"/>
    </source>
</evidence>
<feature type="transmembrane region" description="Helical" evidence="13">
    <location>
        <begin position="30"/>
        <end position="52"/>
    </location>
</feature>
<dbReference type="GO" id="GO:0017004">
    <property type="term" value="P:cytochrome complex assembly"/>
    <property type="evidence" value="ECO:0007669"/>
    <property type="project" value="UniProtKB-KW"/>
</dbReference>
<evidence type="ECO:0000313" key="14">
    <source>
        <dbReference type="EMBL" id="VFU08685.1"/>
    </source>
</evidence>
<dbReference type="GO" id="GO:0005886">
    <property type="term" value="C:plasma membrane"/>
    <property type="evidence" value="ECO:0007669"/>
    <property type="project" value="UniProtKB-SubCell"/>
</dbReference>
<dbReference type="PANTHER" id="PTHR30070:SF1">
    <property type="entry name" value="CYTOCHROME C BIOGENESIS B-RELATED"/>
    <property type="match status" value="1"/>
</dbReference>
<keyword evidence="7 12" id="KW-0997">Cell inner membrane</keyword>
<feature type="transmembrane region" description="Helical" evidence="13">
    <location>
        <begin position="58"/>
        <end position="79"/>
    </location>
</feature>
<keyword evidence="9 12" id="KW-0201">Cytochrome c-type biogenesis</keyword>
<keyword evidence="5 12" id="KW-0813">Transport</keyword>
<dbReference type="EMBL" id="LR536450">
    <property type="protein sequence ID" value="VFU08685.1"/>
    <property type="molecule type" value="Genomic_DNA"/>
</dbReference>
<evidence type="ECO:0000256" key="11">
    <source>
        <dbReference type="ARBA" id="ARBA00023136"/>
    </source>
</evidence>
<accession>A0A4U8YZM2</accession>
<evidence type="ECO:0000256" key="9">
    <source>
        <dbReference type="ARBA" id="ARBA00022748"/>
    </source>
</evidence>